<dbReference type="EMBL" id="CP001751">
    <property type="protein sequence ID" value="ADE40317.1"/>
    <property type="molecule type" value="Genomic_DNA"/>
</dbReference>
<dbReference type="RefSeq" id="WP_013046944.1">
    <property type="nucleotide sequence ID" value="NC_014010.1"/>
</dbReference>
<name>D5BNC4_PUNMI</name>
<dbReference type="OrthoDB" id="9800454at2"/>
<dbReference type="Pfam" id="PF08241">
    <property type="entry name" value="Methyltransf_11"/>
    <property type="match status" value="1"/>
</dbReference>
<dbReference type="InterPro" id="IPR029063">
    <property type="entry name" value="SAM-dependent_MTases_sf"/>
</dbReference>
<sequence length="224" mass="25331">MLPTLFRTISQSFIERSLNKAYADRLDERGSTPQGVFWNSRQNQMVRFAALLSVVTGHVAWKKPAPRTLSIADIGCGYGAMLEFINTHPQFAHLRYMGLDINPVMIAACQDNFPTASHLFTCGKKPVSIVDFSVFSGTFNLCHIDDTRRWEAYMFACLDSCWQNSRMGMALNLLCAPETKISNNIFYANRDDFISKASARFGPTRAIATREVKEDYTFLITRNS</sequence>
<evidence type="ECO:0000313" key="2">
    <source>
        <dbReference type="EMBL" id="ADE40317.1"/>
    </source>
</evidence>
<dbReference type="SUPFAM" id="SSF53335">
    <property type="entry name" value="S-adenosyl-L-methionine-dependent methyltransferases"/>
    <property type="match status" value="1"/>
</dbReference>
<dbReference type="eggNOG" id="COG0500">
    <property type="taxonomic scope" value="Bacteria"/>
</dbReference>
<protein>
    <submittedName>
        <fullName evidence="2">SAM-binding motif containing protein</fullName>
    </submittedName>
</protein>
<dbReference type="Proteomes" id="UP000007460">
    <property type="component" value="Chromosome"/>
</dbReference>
<dbReference type="Gene3D" id="3.40.50.150">
    <property type="entry name" value="Vaccinia Virus protein VP39"/>
    <property type="match status" value="1"/>
</dbReference>
<dbReference type="STRING" id="488538.SAR116_2074"/>
<dbReference type="KEGG" id="apb:SAR116_2074"/>
<feature type="domain" description="Methyltransferase type 11" evidence="1">
    <location>
        <begin position="73"/>
        <end position="118"/>
    </location>
</feature>
<keyword evidence="3" id="KW-1185">Reference proteome</keyword>
<evidence type="ECO:0000313" key="3">
    <source>
        <dbReference type="Proteomes" id="UP000007460"/>
    </source>
</evidence>
<dbReference type="AlphaFoldDB" id="D5BNC4"/>
<dbReference type="HOGENOM" id="CLU_099766_1_1_5"/>
<reference evidence="2 3" key="1">
    <citation type="journal article" date="2010" name="J. Bacteriol.">
        <title>Complete genome sequence of "Candidatus Puniceispirillum marinum" IMCC1322, a representative of the SAR116 clade in the Alphaproteobacteria.</title>
        <authorList>
            <person name="Oh H.M."/>
            <person name="Kwon K.K."/>
            <person name="Kang I."/>
            <person name="Kang S.G."/>
            <person name="Lee J.H."/>
            <person name="Kim S.J."/>
            <person name="Cho J.C."/>
        </authorList>
    </citation>
    <scope>NUCLEOTIDE SEQUENCE [LARGE SCALE GENOMIC DNA]</scope>
    <source>
        <strain evidence="2 3">IMCC1322</strain>
    </source>
</reference>
<proteinExistence type="predicted"/>
<evidence type="ECO:0000259" key="1">
    <source>
        <dbReference type="Pfam" id="PF08241"/>
    </source>
</evidence>
<accession>D5BNC4</accession>
<dbReference type="GO" id="GO:0008757">
    <property type="term" value="F:S-adenosylmethionine-dependent methyltransferase activity"/>
    <property type="evidence" value="ECO:0007669"/>
    <property type="project" value="InterPro"/>
</dbReference>
<organism evidence="2 3">
    <name type="scientific">Puniceispirillum marinum (strain IMCC1322)</name>
    <dbReference type="NCBI Taxonomy" id="488538"/>
    <lineage>
        <taxon>Bacteria</taxon>
        <taxon>Pseudomonadati</taxon>
        <taxon>Pseudomonadota</taxon>
        <taxon>Alphaproteobacteria</taxon>
        <taxon>Candidatus Puniceispirillales</taxon>
        <taxon>Candidatus Puniceispirillaceae</taxon>
        <taxon>Candidatus Puniceispirillum</taxon>
    </lineage>
</organism>
<dbReference type="InterPro" id="IPR013216">
    <property type="entry name" value="Methyltransf_11"/>
</dbReference>
<gene>
    <name evidence="2" type="ordered locus">SAR116_2074</name>
</gene>